<sequence>SIGHSFDVRFFDSAKASVKLLLLDEANAMTNDFETVCHHIHATHEYHAFGSKHRTLRNSNDSVAEWCSWIDKSNPNTTRSQTSYHTLMQPYVQLERKCNKKDSEIMISKYLSKPWFSNGLDHIGVQTVINNEHLSEPIKQVNLLGYGTIIWCPQFEDFD</sequence>
<feature type="non-terminal residue" evidence="1">
    <location>
        <position position="159"/>
    </location>
</feature>
<evidence type="ECO:0000313" key="1">
    <source>
        <dbReference type="EMBL" id="KAI7725605.1"/>
    </source>
</evidence>
<protein>
    <submittedName>
        <fullName evidence="1">Uncharacterized protein</fullName>
    </submittedName>
</protein>
<dbReference type="AlphaFoldDB" id="A0AAD5G1Z2"/>
<evidence type="ECO:0000313" key="2">
    <source>
        <dbReference type="Proteomes" id="UP001206925"/>
    </source>
</evidence>
<dbReference type="EMBL" id="JAMZMK010011895">
    <property type="protein sequence ID" value="KAI7725605.1"/>
    <property type="molecule type" value="Genomic_DNA"/>
</dbReference>
<keyword evidence="2" id="KW-1185">Reference proteome</keyword>
<gene>
    <name evidence="1" type="ORF">M8C21_033267</name>
</gene>
<comment type="caution">
    <text evidence="1">The sequence shown here is derived from an EMBL/GenBank/DDBJ whole genome shotgun (WGS) entry which is preliminary data.</text>
</comment>
<proteinExistence type="predicted"/>
<name>A0AAD5G1Z2_AMBAR</name>
<organism evidence="1 2">
    <name type="scientific">Ambrosia artemisiifolia</name>
    <name type="common">Common ragweed</name>
    <dbReference type="NCBI Taxonomy" id="4212"/>
    <lineage>
        <taxon>Eukaryota</taxon>
        <taxon>Viridiplantae</taxon>
        <taxon>Streptophyta</taxon>
        <taxon>Embryophyta</taxon>
        <taxon>Tracheophyta</taxon>
        <taxon>Spermatophyta</taxon>
        <taxon>Magnoliopsida</taxon>
        <taxon>eudicotyledons</taxon>
        <taxon>Gunneridae</taxon>
        <taxon>Pentapetalae</taxon>
        <taxon>asterids</taxon>
        <taxon>campanulids</taxon>
        <taxon>Asterales</taxon>
        <taxon>Asteraceae</taxon>
        <taxon>Asteroideae</taxon>
        <taxon>Heliantheae alliance</taxon>
        <taxon>Heliantheae</taxon>
        <taxon>Ambrosia</taxon>
    </lineage>
</organism>
<accession>A0AAD5G1Z2</accession>
<reference evidence="1" key="1">
    <citation type="submission" date="2022-06" db="EMBL/GenBank/DDBJ databases">
        <title>Uncovering the hologenomic basis of an extraordinary plant invasion.</title>
        <authorList>
            <person name="Bieker V.C."/>
            <person name="Martin M.D."/>
            <person name="Gilbert T."/>
            <person name="Hodgins K."/>
            <person name="Battlay P."/>
            <person name="Petersen B."/>
            <person name="Wilson J."/>
        </authorList>
    </citation>
    <scope>NUCLEOTIDE SEQUENCE</scope>
    <source>
        <strain evidence="1">AA19_3_7</strain>
        <tissue evidence="1">Leaf</tissue>
    </source>
</reference>
<dbReference type="Proteomes" id="UP001206925">
    <property type="component" value="Unassembled WGS sequence"/>
</dbReference>